<proteinExistence type="predicted"/>
<dbReference type="RefSeq" id="XP_069199216.1">
    <property type="nucleotide sequence ID" value="XM_069342711.1"/>
</dbReference>
<sequence>MEGGPSHGINPHRQESHGKRSYSQMEAAHRNSQSQSPLFVPQDSTTPDRESPLPVQQRHPHLALPPFRARYAGDGLDFRRPARTMNSNNTSVIDLTDDDDSMPSSSATPVPDAPAQPVRNQRLPRFGREIIDLSAEPASPEPRPAPPLHEEQQPPWRPWEEQQQRQQQTQSQYPPPRSSPEVQFVSERPRSPRSRIQERQATPHPPIHEQEYRFFDLTNDNNDDEVVHVRTLGRPGGINVVPPHGRHSEARQGDFSSGRHAAYITGRARRTGENIGAGGPVGWGFGHFVNLGGGDRAFVADEDEDGDATIIRFASRYPRRPGPGVPMTMDYETIGFGVVDEPPERAPTPKYSPPPEPAPGFTRSPEEDDVLVCPNCEDELGLGKTDQKKQVWVVKACGHVYCGDCMVNRKSKAKGKGKAKITDPVLPRPFNACQVQGCGKQVNKNHVMQIFL</sequence>
<dbReference type="InterPro" id="IPR038886">
    <property type="entry name" value="E3_SLX5/Rfp1"/>
</dbReference>
<reference evidence="5 6" key="1">
    <citation type="submission" date="2024-07" db="EMBL/GenBank/DDBJ databases">
        <title>Draft sequence of the Neodothiora populina.</title>
        <authorList>
            <person name="Drown D.D."/>
            <person name="Schuette U.S."/>
            <person name="Buechlein A.B."/>
            <person name="Rusch D.R."/>
            <person name="Winton L.W."/>
            <person name="Adams G.A."/>
        </authorList>
    </citation>
    <scope>NUCLEOTIDE SEQUENCE [LARGE SCALE GENOMIC DNA]</scope>
    <source>
        <strain evidence="5 6">CPC 39397</strain>
    </source>
</reference>
<keyword evidence="1" id="KW-0479">Metal-binding</keyword>
<name>A0ABR3P9U0_9PEZI</name>
<comment type="caution">
    <text evidence="5">The sequence shown here is derived from an EMBL/GenBank/DDBJ whole genome shotgun (WGS) entry which is preliminary data.</text>
</comment>
<evidence type="ECO:0000256" key="2">
    <source>
        <dbReference type="ARBA" id="ARBA00022771"/>
    </source>
</evidence>
<keyword evidence="6" id="KW-1185">Reference proteome</keyword>
<dbReference type="PANTHER" id="PTHR28042:SF1">
    <property type="entry name" value="E3 UBIQUITIN-PROTEIN LIGASE COMPLEX SLX5-SLX8 SUBUNIT SLX5"/>
    <property type="match status" value="1"/>
</dbReference>
<dbReference type="InterPro" id="IPR017907">
    <property type="entry name" value="Znf_RING_CS"/>
</dbReference>
<dbReference type="PROSITE" id="PS00518">
    <property type="entry name" value="ZF_RING_1"/>
    <property type="match status" value="1"/>
</dbReference>
<dbReference type="Proteomes" id="UP001562354">
    <property type="component" value="Unassembled WGS sequence"/>
</dbReference>
<dbReference type="PANTHER" id="PTHR28042">
    <property type="entry name" value="E3 UBIQUITIN-PROTEIN LIGASE COMPLEX SLX5-SLX8 SUBUNIT SLX5"/>
    <property type="match status" value="1"/>
</dbReference>
<feature type="region of interest" description="Disordered" evidence="4">
    <location>
        <begin position="1"/>
        <end position="122"/>
    </location>
</feature>
<feature type="compositionally biased region" description="Basic and acidic residues" evidence="4">
    <location>
        <begin position="187"/>
        <end position="198"/>
    </location>
</feature>
<feature type="region of interest" description="Disordered" evidence="4">
    <location>
        <begin position="342"/>
        <end position="365"/>
    </location>
</feature>
<dbReference type="EMBL" id="JBFMKM010000012">
    <property type="protein sequence ID" value="KAL1302940.1"/>
    <property type="molecule type" value="Genomic_DNA"/>
</dbReference>
<keyword evidence="2" id="KW-0863">Zinc-finger</keyword>
<evidence type="ECO:0000256" key="1">
    <source>
        <dbReference type="ARBA" id="ARBA00022723"/>
    </source>
</evidence>
<feature type="region of interest" description="Disordered" evidence="4">
    <location>
        <begin position="234"/>
        <end position="255"/>
    </location>
</feature>
<evidence type="ECO:0000256" key="4">
    <source>
        <dbReference type="SAM" id="MobiDB-lite"/>
    </source>
</evidence>
<feature type="compositionally biased region" description="Polar residues" evidence="4">
    <location>
        <begin position="84"/>
        <end position="93"/>
    </location>
</feature>
<feature type="compositionally biased region" description="Basic and acidic residues" evidence="4">
    <location>
        <begin position="148"/>
        <end position="163"/>
    </location>
</feature>
<gene>
    <name evidence="5" type="ORF">AAFC00_003259</name>
</gene>
<evidence type="ECO:0000313" key="6">
    <source>
        <dbReference type="Proteomes" id="UP001562354"/>
    </source>
</evidence>
<keyword evidence="3" id="KW-0862">Zinc</keyword>
<dbReference type="GeneID" id="95976961"/>
<accession>A0ABR3P9U0</accession>
<organism evidence="5 6">
    <name type="scientific">Neodothiora populina</name>
    <dbReference type="NCBI Taxonomy" id="2781224"/>
    <lineage>
        <taxon>Eukaryota</taxon>
        <taxon>Fungi</taxon>
        <taxon>Dikarya</taxon>
        <taxon>Ascomycota</taxon>
        <taxon>Pezizomycotina</taxon>
        <taxon>Dothideomycetes</taxon>
        <taxon>Dothideomycetidae</taxon>
        <taxon>Dothideales</taxon>
        <taxon>Dothioraceae</taxon>
        <taxon>Neodothiora</taxon>
    </lineage>
</organism>
<evidence type="ECO:0000313" key="5">
    <source>
        <dbReference type="EMBL" id="KAL1302940.1"/>
    </source>
</evidence>
<feature type="compositionally biased region" description="Polar residues" evidence="4">
    <location>
        <begin position="30"/>
        <end position="45"/>
    </location>
</feature>
<evidence type="ECO:0008006" key="7">
    <source>
        <dbReference type="Google" id="ProtNLM"/>
    </source>
</evidence>
<feature type="region of interest" description="Disordered" evidence="4">
    <location>
        <begin position="136"/>
        <end position="209"/>
    </location>
</feature>
<protein>
    <recommendedName>
        <fullName evidence="7">RING-type domain-containing protein</fullName>
    </recommendedName>
</protein>
<evidence type="ECO:0000256" key="3">
    <source>
        <dbReference type="ARBA" id="ARBA00022833"/>
    </source>
</evidence>